<protein>
    <submittedName>
        <fullName evidence="2">Uncharacterized protein</fullName>
    </submittedName>
</protein>
<evidence type="ECO:0000313" key="2">
    <source>
        <dbReference type="EMBL" id="VEF07161.1"/>
    </source>
</evidence>
<proteinExistence type="predicted"/>
<feature type="signal peptide" evidence="1">
    <location>
        <begin position="1"/>
        <end position="19"/>
    </location>
</feature>
<dbReference type="Proteomes" id="UP000269903">
    <property type="component" value="Chromosome"/>
</dbReference>
<evidence type="ECO:0000256" key="1">
    <source>
        <dbReference type="SAM" id="SignalP"/>
    </source>
</evidence>
<evidence type="ECO:0000313" key="3">
    <source>
        <dbReference type="Proteomes" id="UP000269903"/>
    </source>
</evidence>
<reference evidence="2 3" key="1">
    <citation type="submission" date="2018-12" db="EMBL/GenBank/DDBJ databases">
        <authorList>
            <consortium name="Pathogen Informatics"/>
        </authorList>
    </citation>
    <scope>NUCLEOTIDE SEQUENCE [LARGE SCALE GENOMIC DNA]</scope>
    <source>
        <strain evidence="2 3">NCTC6180</strain>
    </source>
</reference>
<dbReference type="AlphaFoldDB" id="A0A7Z8ZVS6"/>
<gene>
    <name evidence="2" type="ORF">NCTC6180_01041</name>
</gene>
<name>A0A7Z8ZVS6_STRSZ</name>
<organism evidence="2 3">
    <name type="scientific">Streptococcus equi subsp. zooepidemicus</name>
    <dbReference type="NCBI Taxonomy" id="40041"/>
    <lineage>
        <taxon>Bacteria</taxon>
        <taxon>Bacillati</taxon>
        <taxon>Bacillota</taxon>
        <taxon>Bacilli</taxon>
        <taxon>Lactobacillales</taxon>
        <taxon>Streptococcaceae</taxon>
        <taxon>Streptococcus</taxon>
    </lineage>
</organism>
<dbReference type="EMBL" id="LR134317">
    <property type="protein sequence ID" value="VEF07161.1"/>
    <property type="molecule type" value="Genomic_DNA"/>
</dbReference>
<feature type="chain" id="PRO_5038402802" evidence="1">
    <location>
        <begin position="20"/>
        <end position="91"/>
    </location>
</feature>
<dbReference type="RefSeq" id="WP_012515407.1">
    <property type="nucleotide sequence ID" value="NZ_CP065059.1"/>
</dbReference>
<sequence>MKITKALCVAGAVAVLALAPINPTNPTQPQTVFAATHSQGNCIPFGNGWCRYPDGYIEREGRPDGLYNQTWRGWFLDLFDHIKEFFSSWFR</sequence>
<accession>A0A7Z8ZVS6</accession>
<keyword evidence="1" id="KW-0732">Signal</keyword>